<dbReference type="RefSeq" id="WP_236134955.1">
    <property type="nucleotide sequence ID" value="NZ_JAKGTH010000012.1"/>
</dbReference>
<keyword evidence="4 6" id="KW-1133">Transmembrane helix</keyword>
<feature type="transmembrane region" description="Helical" evidence="6">
    <location>
        <begin position="292"/>
        <end position="312"/>
    </location>
</feature>
<evidence type="ECO:0000256" key="2">
    <source>
        <dbReference type="ARBA" id="ARBA00022448"/>
    </source>
</evidence>
<feature type="transmembrane region" description="Helical" evidence="6">
    <location>
        <begin position="20"/>
        <end position="41"/>
    </location>
</feature>
<sequence length="438" mass="49309">MKDLPKGSKKLLNAWAFYDWANSVYSLVITSAIFPIFYGAVTIVKNNDGVILDDTVNFLGFNFNNDSLISYVTAAAFLVVSIFSPFLSGISDYVGNKKSFLKFFCYLGAVSCIGLFWFSLDFLWFGLLCYFLALIGFWSSLVFYNSYLPDVAFPDQQDKISAKGFSMGYIGSVILLLICLVMIMKYEWFGFEDEGLPTRLSFVLTGIWWISFSQYTYYYLPKGNKKQKMTRNVLFNGFKELRSIWYALKHQKPLYRYLIAFFVYSMGVQTVMLIATYFGIEELDWGEQDATTGLIVSILLIQLVAVAGATLTSRIAGRIGNIKTLIGLNLFWIVICVYAYFITTPFGFYIAAASVGLIMGGIQALSRSTYSKMLPVSTLDSASYFSFYDVSEKIGIVIGMLMYGVVAQVTGSVRNAILFLVVFFILGVFLLLRVPKDK</sequence>
<dbReference type="EMBL" id="JAKGTH010000012">
    <property type="protein sequence ID" value="MCF4102812.1"/>
    <property type="molecule type" value="Genomic_DNA"/>
</dbReference>
<evidence type="ECO:0000256" key="5">
    <source>
        <dbReference type="ARBA" id="ARBA00023136"/>
    </source>
</evidence>
<evidence type="ECO:0000256" key="6">
    <source>
        <dbReference type="SAM" id="Phobius"/>
    </source>
</evidence>
<evidence type="ECO:0000256" key="4">
    <source>
        <dbReference type="ARBA" id="ARBA00022989"/>
    </source>
</evidence>
<feature type="transmembrane region" description="Helical" evidence="6">
    <location>
        <begin position="68"/>
        <end position="88"/>
    </location>
</feature>
<gene>
    <name evidence="8" type="ORF">L1I30_14130</name>
</gene>
<keyword evidence="3 6" id="KW-0812">Transmembrane</keyword>
<feature type="transmembrane region" description="Helical" evidence="6">
    <location>
        <begin position="165"/>
        <end position="188"/>
    </location>
</feature>
<dbReference type="PANTHER" id="PTHR23519">
    <property type="entry name" value="AUTOPHAGY-RELATED PROTEIN 22"/>
    <property type="match status" value="1"/>
</dbReference>
<feature type="transmembrane region" description="Helical" evidence="6">
    <location>
        <begin position="100"/>
        <end position="118"/>
    </location>
</feature>
<keyword evidence="2" id="KW-0813">Transport</keyword>
<proteinExistence type="predicted"/>
<dbReference type="Proteomes" id="UP001179363">
    <property type="component" value="Unassembled WGS sequence"/>
</dbReference>
<comment type="caution">
    <text evidence="8">The sequence shown here is derived from an EMBL/GenBank/DDBJ whole genome shotgun (WGS) entry which is preliminary data.</text>
</comment>
<feature type="transmembrane region" description="Helical" evidence="6">
    <location>
        <begin position="124"/>
        <end position="144"/>
    </location>
</feature>
<evidence type="ECO:0000313" key="9">
    <source>
        <dbReference type="Proteomes" id="UP001179363"/>
    </source>
</evidence>
<dbReference type="PANTHER" id="PTHR23519:SF1">
    <property type="entry name" value="AUTOPHAGY-RELATED PROTEIN 22"/>
    <property type="match status" value="1"/>
</dbReference>
<feature type="domain" description="Major facilitator superfamily (MFS) profile" evidence="7">
    <location>
        <begin position="25"/>
        <end position="438"/>
    </location>
</feature>
<dbReference type="SUPFAM" id="SSF103473">
    <property type="entry name" value="MFS general substrate transporter"/>
    <property type="match status" value="1"/>
</dbReference>
<dbReference type="Gene3D" id="1.20.1250.20">
    <property type="entry name" value="MFS general substrate transporter like domains"/>
    <property type="match status" value="1"/>
</dbReference>
<feature type="transmembrane region" description="Helical" evidence="6">
    <location>
        <begin position="324"/>
        <end position="342"/>
    </location>
</feature>
<feature type="transmembrane region" description="Helical" evidence="6">
    <location>
        <begin position="348"/>
        <end position="366"/>
    </location>
</feature>
<keyword evidence="5 6" id="KW-0472">Membrane</keyword>
<dbReference type="InterPro" id="IPR020846">
    <property type="entry name" value="MFS_dom"/>
</dbReference>
<evidence type="ECO:0000313" key="8">
    <source>
        <dbReference type="EMBL" id="MCF4102812.1"/>
    </source>
</evidence>
<reference evidence="8" key="1">
    <citation type="submission" date="2022-01" db="EMBL/GenBank/DDBJ databases">
        <title>Gillisia lutea sp. nov., isolated from marine plastic residues from the Malvarosa beach (Valencia, Spain).</title>
        <authorList>
            <person name="Vidal-Verdu A."/>
            <person name="Molina-Menor E."/>
            <person name="Satari L."/>
            <person name="Pascual J."/>
            <person name="Pereto J."/>
            <person name="Porcar M."/>
        </authorList>
    </citation>
    <scope>NUCLEOTIDE SEQUENCE</scope>
    <source>
        <strain evidence="8">M10.2A</strain>
    </source>
</reference>
<evidence type="ECO:0000256" key="3">
    <source>
        <dbReference type="ARBA" id="ARBA00022692"/>
    </source>
</evidence>
<evidence type="ECO:0000259" key="7">
    <source>
        <dbReference type="PROSITE" id="PS50850"/>
    </source>
</evidence>
<feature type="transmembrane region" description="Helical" evidence="6">
    <location>
        <begin position="412"/>
        <end position="432"/>
    </location>
</feature>
<dbReference type="InterPro" id="IPR024671">
    <property type="entry name" value="Atg22-like"/>
</dbReference>
<dbReference type="InterPro" id="IPR050495">
    <property type="entry name" value="ATG22/LtaA_families"/>
</dbReference>
<protein>
    <submittedName>
        <fullName evidence="8">MFS transporter</fullName>
    </submittedName>
</protein>
<feature type="transmembrane region" description="Helical" evidence="6">
    <location>
        <begin position="200"/>
        <end position="220"/>
    </location>
</feature>
<organism evidence="8 9">
    <name type="scientific">Gillisia lutea</name>
    <dbReference type="NCBI Taxonomy" id="2909668"/>
    <lineage>
        <taxon>Bacteria</taxon>
        <taxon>Pseudomonadati</taxon>
        <taxon>Bacteroidota</taxon>
        <taxon>Flavobacteriia</taxon>
        <taxon>Flavobacteriales</taxon>
        <taxon>Flavobacteriaceae</taxon>
        <taxon>Gillisia</taxon>
    </lineage>
</organism>
<name>A0ABS9EIX0_9FLAO</name>
<feature type="transmembrane region" description="Helical" evidence="6">
    <location>
        <begin position="257"/>
        <end position="280"/>
    </location>
</feature>
<accession>A0ABS9EIX0</accession>
<dbReference type="PROSITE" id="PS50850">
    <property type="entry name" value="MFS"/>
    <property type="match status" value="1"/>
</dbReference>
<feature type="transmembrane region" description="Helical" evidence="6">
    <location>
        <begin position="387"/>
        <end position="406"/>
    </location>
</feature>
<keyword evidence="9" id="KW-1185">Reference proteome</keyword>
<dbReference type="InterPro" id="IPR036259">
    <property type="entry name" value="MFS_trans_sf"/>
</dbReference>
<evidence type="ECO:0000256" key="1">
    <source>
        <dbReference type="ARBA" id="ARBA00004127"/>
    </source>
</evidence>
<dbReference type="Pfam" id="PF11700">
    <property type="entry name" value="ATG22"/>
    <property type="match status" value="1"/>
</dbReference>
<comment type="subcellular location">
    <subcellularLocation>
        <location evidence="1">Endomembrane system</location>
        <topology evidence="1">Multi-pass membrane protein</topology>
    </subcellularLocation>
</comment>